<name>A0ABU5HJM4_9BACT</name>
<dbReference type="EMBL" id="JAXIVS010000019">
    <property type="protein sequence ID" value="MDY7232285.1"/>
    <property type="molecule type" value="Genomic_DNA"/>
</dbReference>
<evidence type="ECO:0000313" key="2">
    <source>
        <dbReference type="Proteomes" id="UP001291309"/>
    </source>
</evidence>
<evidence type="ECO:0000313" key="1">
    <source>
        <dbReference type="EMBL" id="MDY7232285.1"/>
    </source>
</evidence>
<sequence length="217" mass="22698">MNLSALLVTVLLSTSAQVEPAPTAPVEPSASKSPRRAVWIRPLGLTLLAGEGQQVVVAAGVSFPLDEQRGLALELNVSRGLMERDKNVGSSFTAVSLSGGPTYSSRGLLSGFFVQPKLIGVLINDVDYFYEADAIQHQGGTAFQLKAGVEAGWQFVLGPLYGSVGLGLSAGLGFNNPKGAYTGMMLGPEIAGYASEREDVAPALDFQINLLRLGAAF</sequence>
<comment type="caution">
    <text evidence="1">The sequence shown here is derived from an EMBL/GenBank/DDBJ whole genome shotgun (WGS) entry which is preliminary data.</text>
</comment>
<proteinExistence type="predicted"/>
<keyword evidence="2" id="KW-1185">Reference proteome</keyword>
<reference evidence="1 2" key="1">
    <citation type="submission" date="2023-12" db="EMBL/GenBank/DDBJ databases">
        <title>the genome sequence of Hyalangium sp. s54d21.</title>
        <authorList>
            <person name="Zhang X."/>
        </authorList>
    </citation>
    <scope>NUCLEOTIDE SEQUENCE [LARGE SCALE GENOMIC DNA]</scope>
    <source>
        <strain evidence="2">s54d21</strain>
    </source>
</reference>
<gene>
    <name evidence="1" type="ORF">SYV04_38205</name>
</gene>
<evidence type="ECO:0008006" key="3">
    <source>
        <dbReference type="Google" id="ProtNLM"/>
    </source>
</evidence>
<organism evidence="1 2">
    <name type="scientific">Hyalangium rubrum</name>
    <dbReference type="NCBI Taxonomy" id="3103134"/>
    <lineage>
        <taxon>Bacteria</taxon>
        <taxon>Pseudomonadati</taxon>
        <taxon>Myxococcota</taxon>
        <taxon>Myxococcia</taxon>
        <taxon>Myxococcales</taxon>
        <taxon>Cystobacterineae</taxon>
        <taxon>Archangiaceae</taxon>
        <taxon>Hyalangium</taxon>
    </lineage>
</organism>
<accession>A0ABU5HJM4</accession>
<protein>
    <recommendedName>
        <fullName evidence="3">Outer membrane protein beta-barrel domain-containing protein</fullName>
    </recommendedName>
</protein>
<dbReference type="RefSeq" id="WP_321550998.1">
    <property type="nucleotide sequence ID" value="NZ_JAXIVS010000019.1"/>
</dbReference>
<dbReference type="Proteomes" id="UP001291309">
    <property type="component" value="Unassembled WGS sequence"/>
</dbReference>